<dbReference type="EMBL" id="QRFF01000011">
    <property type="protein sequence ID" value="KAA3498013.1"/>
    <property type="molecule type" value="Genomic_DNA"/>
</dbReference>
<evidence type="ECO:0000313" key="2">
    <source>
        <dbReference type="Proteomes" id="UP000473658"/>
    </source>
</evidence>
<dbReference type="RefSeq" id="WP_149901649.1">
    <property type="nucleotide sequence ID" value="NZ_QRFF01000011.1"/>
</dbReference>
<sequence>MRQTASRSKILVFLPQAAAMMVVGKLAEFGYASVAVSTVPQAFDALRSEEFAFAVTTRPDIDLVRNIRAIPVVNLEVFFHTSASGEGGAKRFDGKAFLERVEFLANPAPARAEPSIGRLKASQTDVKKLRWWAIATNALRLRDRKGLVDVQS</sequence>
<protein>
    <submittedName>
        <fullName evidence="1">Uncharacterized protein</fullName>
    </submittedName>
</protein>
<organism evidence="1 2">
    <name type="scientific">Rhizobium rhizogenes</name>
    <name type="common">Agrobacterium rhizogenes</name>
    <dbReference type="NCBI Taxonomy" id="359"/>
    <lineage>
        <taxon>Bacteria</taxon>
        <taxon>Pseudomonadati</taxon>
        <taxon>Pseudomonadota</taxon>
        <taxon>Alphaproteobacteria</taxon>
        <taxon>Hyphomicrobiales</taxon>
        <taxon>Rhizobiaceae</taxon>
        <taxon>Rhizobium/Agrobacterium group</taxon>
        <taxon>Rhizobium</taxon>
    </lineage>
</organism>
<name>A0AA88JML2_RHIRH</name>
<dbReference type="Proteomes" id="UP000473658">
    <property type="component" value="Unassembled WGS sequence"/>
</dbReference>
<gene>
    <name evidence="1" type="ORF">DXM27_24770</name>
</gene>
<evidence type="ECO:0000313" key="1">
    <source>
        <dbReference type="EMBL" id="KAA3498013.1"/>
    </source>
</evidence>
<accession>A0AA88JML2</accession>
<proteinExistence type="predicted"/>
<dbReference type="AlphaFoldDB" id="A0AA88JML2"/>
<comment type="caution">
    <text evidence="1">The sequence shown here is derived from an EMBL/GenBank/DDBJ whole genome shotgun (WGS) entry which is preliminary data.</text>
</comment>
<reference evidence="1 2" key="1">
    <citation type="submission" date="2018-08" db="EMBL/GenBank/DDBJ databases">
        <title>Crown Gall in kiwifruit.</title>
        <authorList>
            <person name="Visnovsky S.B."/>
            <person name="Pitman A.R."/>
        </authorList>
    </citation>
    <scope>NUCLEOTIDE SEQUENCE [LARGE SCALE GENOMIC DNA]</scope>
    <source>
        <strain evidence="1 2">SBV_302_78_2</strain>
    </source>
</reference>